<organism evidence="2 3">
    <name type="scientific">Fulvimarina uroteuthidis</name>
    <dbReference type="NCBI Taxonomy" id="3098149"/>
    <lineage>
        <taxon>Bacteria</taxon>
        <taxon>Pseudomonadati</taxon>
        <taxon>Pseudomonadota</taxon>
        <taxon>Alphaproteobacteria</taxon>
        <taxon>Hyphomicrobiales</taxon>
        <taxon>Aurantimonadaceae</taxon>
        <taxon>Fulvimarina</taxon>
    </lineage>
</organism>
<evidence type="ECO:0000313" key="2">
    <source>
        <dbReference type="EMBL" id="MDY8110204.1"/>
    </source>
</evidence>
<dbReference type="RefSeq" id="WP_416186690.1">
    <property type="nucleotide sequence ID" value="NZ_JAXLPB010000004.1"/>
</dbReference>
<name>A0ABU5I4A0_9HYPH</name>
<keyword evidence="3" id="KW-1185">Reference proteome</keyword>
<dbReference type="Pfam" id="PF13610">
    <property type="entry name" value="DDE_Tnp_IS240"/>
    <property type="match status" value="1"/>
</dbReference>
<gene>
    <name evidence="2" type="ORF">U0C82_13760</name>
</gene>
<dbReference type="InterPro" id="IPR032874">
    <property type="entry name" value="DDE_dom"/>
</dbReference>
<evidence type="ECO:0000259" key="1">
    <source>
        <dbReference type="Pfam" id="PF13610"/>
    </source>
</evidence>
<dbReference type="EMBL" id="JAXLPB010000004">
    <property type="protein sequence ID" value="MDY8110204.1"/>
    <property type="molecule type" value="Genomic_DNA"/>
</dbReference>
<protein>
    <submittedName>
        <fullName evidence="2">DDE-type integrase/transposase/recombinase</fullName>
    </submittedName>
</protein>
<feature type="domain" description="DDE" evidence="1">
    <location>
        <begin position="2"/>
        <end position="105"/>
    </location>
</feature>
<evidence type="ECO:0000313" key="3">
    <source>
        <dbReference type="Proteomes" id="UP001294412"/>
    </source>
</evidence>
<reference evidence="2 3" key="1">
    <citation type="submission" date="2023-12" db="EMBL/GenBank/DDBJ databases">
        <title>Description of Novel Strain Fulvimarina sp. 2208YS6-2-32 isolated from Uroteuthis (Photololigo) edulis.</title>
        <authorList>
            <person name="Park J.-S."/>
        </authorList>
    </citation>
    <scope>NUCLEOTIDE SEQUENCE [LARGE SCALE GENOMIC DNA]</scope>
    <source>
        <strain evidence="2 3">2208YS6-2-32</strain>
    </source>
</reference>
<sequence length="127" mass="14239">MTAKCDADAVRRFVRKSLKEARLSSPRPIGTDEAGRVPGAIRFGVADRRPSPDPVHHVTKHFRQGKGSDLFRVEKAMPRIGSLRSFNTARRTIKRFEAMLWHKKGLGFASEWTVDGQNDLAVADLRA</sequence>
<accession>A0ABU5I4A0</accession>
<comment type="caution">
    <text evidence="2">The sequence shown here is derived from an EMBL/GenBank/DDBJ whole genome shotgun (WGS) entry which is preliminary data.</text>
</comment>
<dbReference type="Proteomes" id="UP001294412">
    <property type="component" value="Unassembled WGS sequence"/>
</dbReference>
<proteinExistence type="predicted"/>